<keyword evidence="4 6" id="KW-0560">Oxidoreductase</keyword>
<dbReference type="Gene3D" id="2.60.120.330">
    <property type="entry name" value="B-lactam Antibiotic, Isopenicillin N Synthase, Chain"/>
    <property type="match status" value="2"/>
</dbReference>
<evidence type="ECO:0000256" key="2">
    <source>
        <dbReference type="ARBA" id="ARBA00008056"/>
    </source>
</evidence>
<dbReference type="EnsemblPlants" id="EMT16914">
    <property type="protein sequence ID" value="EMT16914"/>
    <property type="gene ID" value="F775_21056"/>
</dbReference>
<dbReference type="InterPro" id="IPR027443">
    <property type="entry name" value="IPNS-like_sf"/>
</dbReference>
<dbReference type="InterPro" id="IPR050295">
    <property type="entry name" value="Plant_2OG-oxidoreductases"/>
</dbReference>
<proteinExistence type="inferred from homology"/>
<dbReference type="ExpressionAtlas" id="R7WDJ6">
    <property type="expression patterns" value="baseline"/>
</dbReference>
<evidence type="ECO:0000256" key="3">
    <source>
        <dbReference type="ARBA" id="ARBA00022723"/>
    </source>
</evidence>
<dbReference type="Pfam" id="PF03171">
    <property type="entry name" value="2OG-FeII_Oxy"/>
    <property type="match status" value="1"/>
</dbReference>
<dbReference type="InterPro" id="IPR026992">
    <property type="entry name" value="DIOX_N"/>
</dbReference>
<keyword evidence="3 6" id="KW-0479">Metal-binding</keyword>
<name>R7WDJ6_AEGTA</name>
<evidence type="ECO:0000256" key="6">
    <source>
        <dbReference type="RuleBase" id="RU003682"/>
    </source>
</evidence>
<protein>
    <submittedName>
        <fullName evidence="7">Protein SRG1</fullName>
    </submittedName>
</protein>
<reference evidence="7" key="1">
    <citation type="submission" date="2015-06" db="UniProtKB">
        <authorList>
            <consortium name="EnsemblPlants"/>
        </authorList>
    </citation>
    <scope>IDENTIFICATION</scope>
</reference>
<dbReference type="GO" id="GO:0046872">
    <property type="term" value="F:metal ion binding"/>
    <property type="evidence" value="ECO:0007669"/>
    <property type="project" value="UniProtKB-KW"/>
</dbReference>
<evidence type="ECO:0000256" key="4">
    <source>
        <dbReference type="ARBA" id="ARBA00023002"/>
    </source>
</evidence>
<dbReference type="FunFam" id="2.60.120.330:FF:000018">
    <property type="entry name" value="2-oxoglutarate (2OG) and Fe(II)-dependent oxygenase superfamily protein"/>
    <property type="match status" value="1"/>
</dbReference>
<dbReference type="AlphaFoldDB" id="R7WDJ6"/>
<evidence type="ECO:0000256" key="1">
    <source>
        <dbReference type="ARBA" id="ARBA00001962"/>
    </source>
</evidence>
<accession>R7WDJ6</accession>
<dbReference type="SUPFAM" id="SSF51197">
    <property type="entry name" value="Clavaminate synthase-like"/>
    <property type="match status" value="2"/>
</dbReference>
<evidence type="ECO:0000313" key="7">
    <source>
        <dbReference type="EnsemblPlants" id="EMT16914"/>
    </source>
</evidence>
<dbReference type="GO" id="GO:0016491">
    <property type="term" value="F:oxidoreductase activity"/>
    <property type="evidence" value="ECO:0007669"/>
    <property type="project" value="UniProtKB-KW"/>
</dbReference>
<comment type="similarity">
    <text evidence="2 6">Belongs to the iron/ascorbate-dependent oxidoreductase family.</text>
</comment>
<sequence>MACEEPSKIVNIPSIVQELVTCVHEPPSQYVVPEQNRPDVDCSEMPEPIPIIDLSRLPAPGNSSDEVAKMQAALENWGLFLAVGHGIEPSFLGEVMKVTREFYKLPLEEMQKYSNLVDGEEFRMEGYGNDIVVSEKQTLDWSDRLYLLVEPESRRIYSLWPTHPPSFRDILCEYAVRCREIASLVLRHLARMLDLHEDYFIEMIEEDAITYARFNYYPPCPKPDQVLGLKPHTDATVITVVFIDDNVSGLQVQKNGVWYKVPIVPNALLVNTGDAMEILSNGFFKSPVHRAVTNAEEDRVSLVMFYTMNPEKEIGPVPELVDEKRPARYRKMKTKDYLTKLFETFAEGTLSPVHRAVTNAEEDRVSLVMFYTMNPEKEIGPVPELVDEKRPARYRKMKTKDYLTKLFETFAEGTLVIDTMKI</sequence>
<dbReference type="Pfam" id="PF14226">
    <property type="entry name" value="DIOX_N"/>
    <property type="match status" value="1"/>
</dbReference>
<keyword evidence="5 6" id="KW-0408">Iron</keyword>
<dbReference type="PROSITE" id="PS51471">
    <property type="entry name" value="FE2OG_OXY"/>
    <property type="match status" value="1"/>
</dbReference>
<dbReference type="PANTHER" id="PTHR47991">
    <property type="entry name" value="OXOGLUTARATE/IRON-DEPENDENT DIOXYGENASE"/>
    <property type="match status" value="1"/>
</dbReference>
<dbReference type="InterPro" id="IPR044861">
    <property type="entry name" value="IPNS-like_FE2OG_OXY"/>
</dbReference>
<organism evidence="7">
    <name type="scientific">Aegilops tauschii</name>
    <name type="common">Tausch's goatgrass</name>
    <name type="synonym">Aegilops squarrosa</name>
    <dbReference type="NCBI Taxonomy" id="37682"/>
    <lineage>
        <taxon>Eukaryota</taxon>
        <taxon>Viridiplantae</taxon>
        <taxon>Streptophyta</taxon>
        <taxon>Embryophyta</taxon>
        <taxon>Tracheophyta</taxon>
        <taxon>Spermatophyta</taxon>
        <taxon>Magnoliopsida</taxon>
        <taxon>Liliopsida</taxon>
        <taxon>Poales</taxon>
        <taxon>Poaceae</taxon>
        <taxon>BOP clade</taxon>
        <taxon>Pooideae</taxon>
        <taxon>Triticodae</taxon>
        <taxon>Triticeae</taxon>
        <taxon>Triticinae</taxon>
        <taxon>Aegilops</taxon>
    </lineage>
</organism>
<dbReference type="InterPro" id="IPR005123">
    <property type="entry name" value="Oxoglu/Fe-dep_dioxygenase_dom"/>
</dbReference>
<evidence type="ECO:0000256" key="5">
    <source>
        <dbReference type="ARBA" id="ARBA00023004"/>
    </source>
</evidence>
<comment type="cofactor">
    <cofactor evidence="1">
        <name>Fe cation</name>
        <dbReference type="ChEBI" id="CHEBI:24875"/>
    </cofactor>
</comment>